<dbReference type="PANTHER" id="PTHR10000">
    <property type="entry name" value="PHOSPHOSERINE PHOSPHATASE"/>
    <property type="match status" value="1"/>
</dbReference>
<dbReference type="Gene3D" id="3.30.1240.10">
    <property type="match status" value="1"/>
</dbReference>
<dbReference type="GO" id="GO:0000287">
    <property type="term" value="F:magnesium ion binding"/>
    <property type="evidence" value="ECO:0007669"/>
    <property type="project" value="TreeGrafter"/>
</dbReference>
<dbReference type="Pfam" id="PF08282">
    <property type="entry name" value="Hydrolase_3"/>
    <property type="match status" value="1"/>
</dbReference>
<dbReference type="SFLD" id="SFLDG01144">
    <property type="entry name" value="C2.B.4:_PGP_Like"/>
    <property type="match status" value="1"/>
</dbReference>
<dbReference type="InterPro" id="IPR000150">
    <property type="entry name" value="Cof"/>
</dbReference>
<dbReference type="PANTHER" id="PTHR10000:SF25">
    <property type="entry name" value="PHOSPHATASE YKRA-RELATED"/>
    <property type="match status" value="1"/>
</dbReference>
<organism evidence="1">
    <name type="scientific">Oxalobacter aliiformigenes</name>
    <dbReference type="NCBI Taxonomy" id="2946593"/>
    <lineage>
        <taxon>Bacteria</taxon>
        <taxon>Pseudomonadati</taxon>
        <taxon>Pseudomonadota</taxon>
        <taxon>Betaproteobacteria</taxon>
        <taxon>Burkholderiales</taxon>
        <taxon>Oxalobacteraceae</taxon>
        <taxon>Oxalobacter</taxon>
    </lineage>
</organism>
<dbReference type="InterPro" id="IPR036412">
    <property type="entry name" value="HAD-like_sf"/>
</dbReference>
<dbReference type="RefSeq" id="WP_269316319.1">
    <property type="nucleotide sequence ID" value="NZ_CP098251.1"/>
</dbReference>
<name>A0A9E9LF52_9BURK</name>
<dbReference type="PROSITE" id="PS01229">
    <property type="entry name" value="COF_2"/>
    <property type="match status" value="1"/>
</dbReference>
<protein>
    <submittedName>
        <fullName evidence="1">Cof-type HAD-IIB family hydrolase</fullName>
    </submittedName>
</protein>
<dbReference type="NCBIfam" id="TIGR01484">
    <property type="entry name" value="HAD-SF-IIB"/>
    <property type="match status" value="1"/>
</dbReference>
<proteinExistence type="predicted"/>
<dbReference type="SFLD" id="SFLDG01140">
    <property type="entry name" value="C2.B:_Phosphomannomutase_and_P"/>
    <property type="match status" value="1"/>
</dbReference>
<reference evidence="1" key="1">
    <citation type="journal article" date="2022" name="Front. Microbiol.">
        <title>New perspectives on an old grouping: The genomic and phenotypic variability of Oxalobacter formigenes and the implications for calcium oxalate stone prevention.</title>
        <authorList>
            <person name="Chmiel J.A."/>
            <person name="Carr C."/>
            <person name="Stuivenberg G.A."/>
            <person name="Venema R."/>
            <person name="Chanyi R.M."/>
            <person name="Al K.F."/>
            <person name="Giguere D."/>
            <person name="Say H."/>
            <person name="Akouris P.P."/>
            <person name="Dominguez Romero S.A."/>
            <person name="Kwong A."/>
            <person name="Tai V."/>
            <person name="Koval S.F."/>
            <person name="Razvi H."/>
            <person name="Bjazevic J."/>
            <person name="Burton J.P."/>
        </authorList>
    </citation>
    <scope>NUCLEOTIDE SEQUENCE</scope>
    <source>
        <strain evidence="1">OxK</strain>
    </source>
</reference>
<gene>
    <name evidence="1" type="ORF">NB646_04790</name>
</gene>
<dbReference type="InterPro" id="IPR023214">
    <property type="entry name" value="HAD_sf"/>
</dbReference>
<dbReference type="EMBL" id="CP098251">
    <property type="protein sequence ID" value="WAV92036.1"/>
    <property type="molecule type" value="Genomic_DNA"/>
</dbReference>
<sequence length="265" mass="29503">MSGIPGSAIKAVFFDIDGTLISFRNHIMPESTRRALHALREKGIRVYVATGRSKMMMPFMDRYFSFDAYLTLNGQYCYGETGVIRKETIDAREIVRLKELISERPFPCLFVEEDGMFLNYADESVEELCRLIDHPVPPVAPLDRVRENDTLQFVPFLKDGEEGFLKAALKNVEMTRSVPYCFDVLPAGGGKDVGMEAVLRRAGIAPEETMAFGDGFNDMGMLSYAGIGVAMGNAHDPVKETADFVTKSVDEDGVIHALRHFGVLE</sequence>
<dbReference type="Proteomes" id="UP001164819">
    <property type="component" value="Chromosome"/>
</dbReference>
<dbReference type="GO" id="GO:0016791">
    <property type="term" value="F:phosphatase activity"/>
    <property type="evidence" value="ECO:0007669"/>
    <property type="project" value="TreeGrafter"/>
</dbReference>
<dbReference type="InterPro" id="IPR006379">
    <property type="entry name" value="HAD-SF_hydro_IIB"/>
</dbReference>
<dbReference type="GO" id="GO:0005829">
    <property type="term" value="C:cytosol"/>
    <property type="evidence" value="ECO:0007669"/>
    <property type="project" value="TreeGrafter"/>
</dbReference>
<dbReference type="NCBIfam" id="TIGR00099">
    <property type="entry name" value="Cof-subfamily"/>
    <property type="match status" value="1"/>
</dbReference>
<dbReference type="SUPFAM" id="SSF56784">
    <property type="entry name" value="HAD-like"/>
    <property type="match status" value="1"/>
</dbReference>
<evidence type="ECO:0000313" key="1">
    <source>
        <dbReference type="EMBL" id="WAV92036.1"/>
    </source>
</evidence>
<accession>A0A9E9LF52</accession>
<dbReference type="SFLD" id="SFLDS00003">
    <property type="entry name" value="Haloacid_Dehalogenase"/>
    <property type="match status" value="1"/>
</dbReference>
<dbReference type="Gene3D" id="3.40.50.1000">
    <property type="entry name" value="HAD superfamily/HAD-like"/>
    <property type="match status" value="1"/>
</dbReference>
<dbReference type="AlphaFoldDB" id="A0A9E9LF52"/>
<keyword evidence="1" id="KW-0378">Hydrolase</keyword>